<reference evidence="2 3" key="1">
    <citation type="journal article" date="2011" name="J. Bacteriol.">
        <title>Genome sequence of the obligate intracellular animal pathogen Chlamydia pecorum E58.</title>
        <authorList>
            <person name="Mojica S."/>
            <person name="Huot Creasy H."/>
            <person name="Daugherty S."/>
            <person name="Read T.D."/>
            <person name="Kim T."/>
            <person name="Kaltenboeck B."/>
            <person name="Bavoil P."/>
            <person name="Myers G.S."/>
        </authorList>
    </citation>
    <scope>NUCLEOTIDE SEQUENCE [LARGE SCALE GENOMIC DNA]</scope>
    <source>
        <strain evidence="2 3">E58</strain>
    </source>
</reference>
<evidence type="ECO:0000256" key="1">
    <source>
        <dbReference type="SAM" id="Phobius"/>
    </source>
</evidence>
<name>A0AA34RCB6_CHLPE</name>
<feature type="transmembrane region" description="Helical" evidence="1">
    <location>
        <begin position="418"/>
        <end position="438"/>
    </location>
</feature>
<feature type="transmembrane region" description="Helical" evidence="1">
    <location>
        <begin position="316"/>
        <end position="335"/>
    </location>
</feature>
<organism evidence="2 3">
    <name type="scientific">Chlamydia pecorum (strain ATCC VR-628 / DSM 29919 / E58)</name>
    <name type="common">Chlamydophila pecorum</name>
    <dbReference type="NCBI Taxonomy" id="331635"/>
    <lineage>
        <taxon>Bacteria</taxon>
        <taxon>Pseudomonadati</taxon>
        <taxon>Chlamydiota</taxon>
        <taxon>Chlamydiia</taxon>
        <taxon>Chlamydiales</taxon>
        <taxon>Chlamydiaceae</taxon>
        <taxon>Chlamydia/Chlamydophila group</taxon>
        <taxon>Chlamydia</taxon>
    </lineage>
</organism>
<dbReference type="EMBL" id="CP002608">
    <property type="protein sequence ID" value="AEB41109.1"/>
    <property type="molecule type" value="Genomic_DNA"/>
</dbReference>
<gene>
    <name evidence="2" type="ordered locus">G5S_0079</name>
</gene>
<feature type="transmembrane region" description="Helical" evidence="1">
    <location>
        <begin position="222"/>
        <end position="242"/>
    </location>
</feature>
<dbReference type="KEGG" id="cpm:G5S_0079"/>
<dbReference type="Proteomes" id="UP000008305">
    <property type="component" value="Chromosome"/>
</dbReference>
<keyword evidence="1" id="KW-0472">Membrane</keyword>
<evidence type="ECO:0000313" key="3">
    <source>
        <dbReference type="Proteomes" id="UP000008305"/>
    </source>
</evidence>
<keyword evidence="1" id="KW-0812">Transmembrane</keyword>
<feature type="transmembrane region" description="Helical" evidence="1">
    <location>
        <begin position="62"/>
        <end position="81"/>
    </location>
</feature>
<feature type="transmembrane region" description="Helical" evidence="1">
    <location>
        <begin position="137"/>
        <end position="167"/>
    </location>
</feature>
<keyword evidence="1" id="KW-1133">Transmembrane helix</keyword>
<evidence type="ECO:0000313" key="2">
    <source>
        <dbReference type="EMBL" id="AEB41109.1"/>
    </source>
</evidence>
<feature type="transmembrane region" description="Helical" evidence="1">
    <location>
        <begin position="12"/>
        <end position="31"/>
    </location>
</feature>
<feature type="transmembrane region" description="Helical" evidence="1">
    <location>
        <begin position="379"/>
        <end position="406"/>
    </location>
</feature>
<accession>A0AA34RCB6</accession>
<proteinExistence type="predicted"/>
<dbReference type="RefSeq" id="WP_013712188.1">
    <property type="nucleotide sequence ID" value="NC_015408.1"/>
</dbReference>
<protein>
    <submittedName>
        <fullName evidence="2">Uncharacterized protein</fullName>
    </submittedName>
</protein>
<dbReference type="InterPro" id="IPR009978">
    <property type="entry name" value="Na_H_antiport_3"/>
</dbReference>
<feature type="transmembrane region" description="Helical" evidence="1">
    <location>
        <begin position="179"/>
        <end position="202"/>
    </location>
</feature>
<dbReference type="AlphaFoldDB" id="A0AA34RCB6"/>
<feature type="transmembrane region" description="Helical" evidence="1">
    <location>
        <begin position="101"/>
        <end position="117"/>
    </location>
</feature>
<feature type="transmembrane region" description="Helical" evidence="1">
    <location>
        <begin position="347"/>
        <end position="367"/>
    </location>
</feature>
<feature type="transmembrane region" description="Helical" evidence="1">
    <location>
        <begin position="263"/>
        <end position="296"/>
    </location>
</feature>
<sequence length="450" mass="51365">MILAPYSSSLKLGATIIFVCSIIHMFLTPRLRSLAQKYENKKVTFPRFCRQYQIFSELYKCLGRIEIVFIFWAVPLFLWFLHTEGYKVTMSYFNSRNYNSAMFIIIMFLLLESRPIVHFSERFLSFIAKVGNTSPTSWWWTLMIATPLLSFLLKEGGAMIIGATLLVRHFFIFSPSQRLAYATLGLLFSNISIGGLSSSISSRALLAILPSLKWGSGFVFKYFAWKAVITILISTTLCYLVFRKEFCSFPKLSNQGDIKGERVPWWIIGIHIILIALAIHARFATLFMMAILLFYIGFQRFTIFYQTPPNFSKACLVGLFYVGMVIFGDLQEWWVLELMHGMSDFGYMMTSYTLSIFLDNALVNYLVHNLSVATDCYLYLVIIGSMSAGGLTLLANMPNIIGYLIIRPAFQNSSISQGKLFLAALGPSLISLSVFWILKDVPTFLFCFFR</sequence>
<dbReference type="Pfam" id="PF07399">
    <property type="entry name" value="Na_H_antiport_3"/>
    <property type="match status" value="1"/>
</dbReference>
<keyword evidence="3" id="KW-1185">Reference proteome</keyword>